<dbReference type="GO" id="GO:0004519">
    <property type="term" value="F:endonuclease activity"/>
    <property type="evidence" value="ECO:0007669"/>
    <property type="project" value="UniProtKB-KW"/>
</dbReference>
<reference evidence="2 3" key="1">
    <citation type="submission" date="2020-02" db="EMBL/GenBank/DDBJ databases">
        <authorList>
            <person name="Li X.-J."/>
            <person name="Han X.-M."/>
        </authorList>
    </citation>
    <scope>NUCLEOTIDE SEQUENCE [LARGE SCALE GENOMIC DNA]</scope>
    <source>
        <strain evidence="2 3">CCTCC AB 2017055</strain>
    </source>
</reference>
<dbReference type="PANTHER" id="PTHR35400:SF3">
    <property type="entry name" value="SLL1072 PROTEIN"/>
    <property type="match status" value="1"/>
</dbReference>
<feature type="domain" description="Putative restriction endonuclease" evidence="1">
    <location>
        <begin position="17"/>
        <end position="149"/>
    </location>
</feature>
<keyword evidence="2" id="KW-0255">Endonuclease</keyword>
<dbReference type="InterPro" id="IPR011335">
    <property type="entry name" value="Restrct_endonuc-II-like"/>
</dbReference>
<dbReference type="Proteomes" id="UP000475214">
    <property type="component" value="Unassembled WGS sequence"/>
</dbReference>
<dbReference type="RefSeq" id="WP_163742437.1">
    <property type="nucleotide sequence ID" value="NZ_JAAGOA010000019.1"/>
</dbReference>
<dbReference type="PANTHER" id="PTHR35400">
    <property type="entry name" value="SLR1083 PROTEIN"/>
    <property type="match status" value="1"/>
</dbReference>
<dbReference type="EMBL" id="JAAGOA010000019">
    <property type="protein sequence ID" value="NEE03143.1"/>
    <property type="molecule type" value="Genomic_DNA"/>
</dbReference>
<gene>
    <name evidence="2" type="ORF">G1H10_23540</name>
</gene>
<name>A0A6L9SDD5_9ACTN</name>
<dbReference type="Pfam" id="PF05685">
    <property type="entry name" value="Uma2"/>
    <property type="match status" value="1"/>
</dbReference>
<keyword evidence="2" id="KW-0540">Nuclease</keyword>
<dbReference type="AlphaFoldDB" id="A0A6L9SDD5"/>
<accession>A0A6L9SDD5</accession>
<dbReference type="InterPro" id="IPR012296">
    <property type="entry name" value="Nuclease_put_TT1808"/>
</dbReference>
<protein>
    <submittedName>
        <fullName evidence="2">Uma2 family endonuclease</fullName>
    </submittedName>
</protein>
<evidence type="ECO:0000313" key="2">
    <source>
        <dbReference type="EMBL" id="NEE03143.1"/>
    </source>
</evidence>
<dbReference type="CDD" id="cd06260">
    <property type="entry name" value="DUF820-like"/>
    <property type="match status" value="1"/>
</dbReference>
<dbReference type="Gene3D" id="3.90.1570.10">
    <property type="entry name" value="tt1808, chain A"/>
    <property type="match status" value="1"/>
</dbReference>
<organism evidence="2 3">
    <name type="scientific">Phytoactinopolyspora halotolerans</name>
    <dbReference type="NCBI Taxonomy" id="1981512"/>
    <lineage>
        <taxon>Bacteria</taxon>
        <taxon>Bacillati</taxon>
        <taxon>Actinomycetota</taxon>
        <taxon>Actinomycetes</taxon>
        <taxon>Jiangellales</taxon>
        <taxon>Jiangellaceae</taxon>
        <taxon>Phytoactinopolyspora</taxon>
    </lineage>
</organism>
<comment type="caution">
    <text evidence="2">The sequence shown here is derived from an EMBL/GenBank/DDBJ whole genome shotgun (WGS) entry which is preliminary data.</text>
</comment>
<keyword evidence="2" id="KW-0378">Hydrolase</keyword>
<dbReference type="SUPFAM" id="SSF52980">
    <property type="entry name" value="Restriction endonuclease-like"/>
    <property type="match status" value="1"/>
</dbReference>
<evidence type="ECO:0000313" key="3">
    <source>
        <dbReference type="Proteomes" id="UP000475214"/>
    </source>
</evidence>
<evidence type="ECO:0000259" key="1">
    <source>
        <dbReference type="Pfam" id="PF05685"/>
    </source>
</evidence>
<proteinExistence type="predicted"/>
<dbReference type="InterPro" id="IPR008538">
    <property type="entry name" value="Uma2"/>
</dbReference>
<keyword evidence="3" id="KW-1185">Reference proteome</keyword>
<sequence>MTILELPEAMHWTPSALERLPADFRYEVREGNLVVMAAAMRPWHADAQIRLVNLLRQQGRHAYIEQGVELGPGELRTCDVGVYHKAPGGDAAYRPASDFALLVEVVSTSSVREDRGIKPALYATAGVPEFWRVEESDDGRAIVHRHQLTHAVDGSPTYVETDVTALDTLEESAS</sequence>